<gene>
    <name evidence="7" type="ORF">DPMN_052079</name>
</gene>
<dbReference type="GO" id="GO:0022857">
    <property type="term" value="F:transmembrane transporter activity"/>
    <property type="evidence" value="ECO:0007669"/>
    <property type="project" value="InterPro"/>
</dbReference>
<dbReference type="SUPFAM" id="SSF103473">
    <property type="entry name" value="MFS general substrate transporter"/>
    <property type="match status" value="1"/>
</dbReference>
<feature type="transmembrane region" description="Helical" evidence="5">
    <location>
        <begin position="773"/>
        <end position="790"/>
    </location>
</feature>
<dbReference type="PANTHER" id="PTHR24002:SF3">
    <property type="entry name" value="SOLUTE CARRIER FAMILY 22 MEMBER 18"/>
    <property type="match status" value="1"/>
</dbReference>
<reference evidence="7" key="1">
    <citation type="journal article" date="2019" name="bioRxiv">
        <title>The Genome of the Zebra Mussel, Dreissena polymorpha: A Resource for Invasive Species Research.</title>
        <authorList>
            <person name="McCartney M.A."/>
            <person name="Auch B."/>
            <person name="Kono T."/>
            <person name="Mallez S."/>
            <person name="Zhang Y."/>
            <person name="Obille A."/>
            <person name="Becker A."/>
            <person name="Abrahante J.E."/>
            <person name="Garbe J."/>
            <person name="Badalamenti J.P."/>
            <person name="Herman A."/>
            <person name="Mangelson H."/>
            <person name="Liachko I."/>
            <person name="Sullivan S."/>
            <person name="Sone E.D."/>
            <person name="Koren S."/>
            <person name="Silverstein K.A.T."/>
            <person name="Beckman K.B."/>
            <person name="Gohl D.M."/>
        </authorList>
    </citation>
    <scope>NUCLEOTIDE SEQUENCE</scope>
    <source>
        <strain evidence="7">Duluth1</strain>
        <tissue evidence="7">Whole animal</tissue>
    </source>
</reference>
<keyword evidence="2 5" id="KW-0812">Transmembrane</keyword>
<dbReference type="CDD" id="cd17390">
    <property type="entry name" value="MFS_MFSD9"/>
    <property type="match status" value="1"/>
</dbReference>
<dbReference type="EMBL" id="JAIWYP010000012">
    <property type="protein sequence ID" value="KAH3726221.1"/>
    <property type="molecule type" value="Genomic_DNA"/>
</dbReference>
<dbReference type="PROSITE" id="PS50850">
    <property type="entry name" value="MFS"/>
    <property type="match status" value="1"/>
</dbReference>
<feature type="transmembrane region" description="Helical" evidence="5">
    <location>
        <begin position="744"/>
        <end position="766"/>
    </location>
</feature>
<dbReference type="Proteomes" id="UP000828390">
    <property type="component" value="Unassembled WGS sequence"/>
</dbReference>
<sequence>VSQTMIELKDCAADAACAVSGRKSLSPAMRSGIRAKSPAARVCRVNNEESHGMMSPLCRPQWCSACGRSINILKGQHYTKLGKLILIVIPRPQWVAALVGRSINILKGQHYTKLGKLILIVIPRIVLRMQPVQFREKVTVSGNAVWYQRPQWCSACGRSINILKGQHYTKLGKLILIVIPRIVLRMQPVQFREKVTVSGNAVWYQRPQWCSACGRSINILKGQHYTKLGKLILIVIPRIVLRMQPVQFREKVTVSGNAVWYQRPQWCSACGRSINILKGQHYTKLGKLILIVIPRIVLRMQPVQFREKVTVSGNAVWYQRPQWCSACGRSINILKGQHYTKLGKLILIVIPRIVLRMQPVQFREKVTVSGNAVWYQRPQWCSACGRSINILKGQHYTKLGKLILIVIPRIVLRMQPVQFREKVTVSGNAVWYQRPQWCSACGRSINILKGQHYTKLGKLILIVIPSLHLLLFPSSSRMKTVANGNAVLIMYVCGFLDLLGVSMILPLITSHAKDLGASSTVSGVLGSLYGALQLFTSPIMGQWSDGTGRRFTLLMCLLISATGYCMFSWATTLTLMFIARIPLGIFKHSQSIGKAYLVDIVQESERSKVIGNFNAASSLGFIVGPVFGGHIADRPGGFYLVALSAGLLFYLNFILMWLTLPNENAHHAMKKGLESSASLKQLQSDEINFNPKTFIQTAKELNWQELWDLYFIKFLLAAAVIIFRSNFSLILMQKYETTPVINGYIISFNGVISALVGLFTGYFASFYSSHAKLVLHLAILQGFILLGLALSPTLFWFVIFLIPLCFVTTIARVSATSLMLERGRKQEAGILIGFQQSCLSMSRMVAPLIAGLAQELTPAAPACLGAALSLAAVSIMIIRPQDPRNRTKWQ</sequence>
<dbReference type="GO" id="GO:0005635">
    <property type="term" value="C:nuclear envelope"/>
    <property type="evidence" value="ECO:0007669"/>
    <property type="project" value="TreeGrafter"/>
</dbReference>
<feature type="transmembrane region" description="Helical" evidence="5">
    <location>
        <begin position="613"/>
        <end position="632"/>
    </location>
</feature>
<accession>A0A9D4HPH8</accession>
<dbReference type="Pfam" id="PF07690">
    <property type="entry name" value="MFS_1"/>
    <property type="match status" value="1"/>
</dbReference>
<evidence type="ECO:0000256" key="3">
    <source>
        <dbReference type="ARBA" id="ARBA00022989"/>
    </source>
</evidence>
<feature type="transmembrane region" description="Helical" evidence="5">
    <location>
        <begin position="859"/>
        <end position="878"/>
    </location>
</feature>
<evidence type="ECO:0000256" key="5">
    <source>
        <dbReference type="SAM" id="Phobius"/>
    </source>
</evidence>
<keyword evidence="8" id="KW-1185">Reference proteome</keyword>
<feature type="transmembrane region" description="Helical" evidence="5">
    <location>
        <begin position="552"/>
        <end position="579"/>
    </location>
</feature>
<dbReference type="InterPro" id="IPR001958">
    <property type="entry name" value="Tet-R_TetA/multi-R_MdtG-like"/>
</dbReference>
<evidence type="ECO:0000256" key="2">
    <source>
        <dbReference type="ARBA" id="ARBA00022692"/>
    </source>
</evidence>
<feature type="transmembrane region" description="Helical" evidence="5">
    <location>
        <begin position="486"/>
        <end position="508"/>
    </location>
</feature>
<dbReference type="PANTHER" id="PTHR24002">
    <property type="entry name" value="SOLUTE CARRIER FAMILY 22 MEMBER 18"/>
    <property type="match status" value="1"/>
</dbReference>
<proteinExistence type="predicted"/>
<dbReference type="GO" id="GO:0016020">
    <property type="term" value="C:membrane"/>
    <property type="evidence" value="ECO:0007669"/>
    <property type="project" value="UniProtKB-SubCell"/>
</dbReference>
<feature type="transmembrane region" description="Helical" evidence="5">
    <location>
        <begin position="796"/>
        <end position="818"/>
    </location>
</feature>
<feature type="domain" description="Major facilitator superfamily (MFS) profile" evidence="6">
    <location>
        <begin position="486"/>
        <end position="883"/>
    </location>
</feature>
<feature type="non-terminal residue" evidence="7">
    <location>
        <position position="890"/>
    </location>
</feature>
<keyword evidence="4 5" id="KW-0472">Membrane</keyword>
<feature type="transmembrane region" description="Helical" evidence="5">
    <location>
        <begin position="709"/>
        <end position="732"/>
    </location>
</feature>
<name>A0A9D4HPH8_DREPO</name>
<dbReference type="InterPro" id="IPR036259">
    <property type="entry name" value="MFS_trans_sf"/>
</dbReference>
<evidence type="ECO:0000313" key="7">
    <source>
        <dbReference type="EMBL" id="KAH3726221.1"/>
    </source>
</evidence>
<evidence type="ECO:0000256" key="1">
    <source>
        <dbReference type="ARBA" id="ARBA00004141"/>
    </source>
</evidence>
<evidence type="ECO:0000256" key="4">
    <source>
        <dbReference type="ARBA" id="ARBA00023136"/>
    </source>
</evidence>
<reference evidence="7" key="2">
    <citation type="submission" date="2020-11" db="EMBL/GenBank/DDBJ databases">
        <authorList>
            <person name="McCartney M.A."/>
            <person name="Auch B."/>
            <person name="Kono T."/>
            <person name="Mallez S."/>
            <person name="Becker A."/>
            <person name="Gohl D.M."/>
            <person name="Silverstein K.A.T."/>
            <person name="Koren S."/>
            <person name="Bechman K.B."/>
            <person name="Herman A."/>
            <person name="Abrahante J.E."/>
            <person name="Garbe J."/>
        </authorList>
    </citation>
    <scope>NUCLEOTIDE SEQUENCE</scope>
    <source>
        <strain evidence="7">Duluth1</strain>
        <tissue evidence="7">Whole animal</tissue>
    </source>
</reference>
<feature type="transmembrane region" description="Helical" evidence="5">
    <location>
        <begin position="830"/>
        <end position="853"/>
    </location>
</feature>
<dbReference type="AlphaFoldDB" id="A0A9D4HPH8"/>
<feature type="transmembrane region" description="Helical" evidence="5">
    <location>
        <begin position="515"/>
        <end position="532"/>
    </location>
</feature>
<dbReference type="PRINTS" id="PR01035">
    <property type="entry name" value="TCRTETA"/>
</dbReference>
<evidence type="ECO:0000259" key="6">
    <source>
        <dbReference type="PROSITE" id="PS50850"/>
    </source>
</evidence>
<comment type="caution">
    <text evidence="7">The sequence shown here is derived from an EMBL/GenBank/DDBJ whole genome shotgun (WGS) entry which is preliminary data.</text>
</comment>
<dbReference type="Gene3D" id="1.20.1250.20">
    <property type="entry name" value="MFS general substrate transporter like domains"/>
    <property type="match status" value="1"/>
</dbReference>
<protein>
    <recommendedName>
        <fullName evidence="6">Major facilitator superfamily (MFS) profile domain-containing protein</fullName>
    </recommendedName>
</protein>
<comment type="subcellular location">
    <subcellularLocation>
        <location evidence="1">Membrane</location>
        <topology evidence="1">Multi-pass membrane protein</topology>
    </subcellularLocation>
</comment>
<keyword evidence="3 5" id="KW-1133">Transmembrane helix</keyword>
<dbReference type="InterPro" id="IPR011701">
    <property type="entry name" value="MFS"/>
</dbReference>
<organism evidence="7 8">
    <name type="scientific">Dreissena polymorpha</name>
    <name type="common">Zebra mussel</name>
    <name type="synonym">Mytilus polymorpha</name>
    <dbReference type="NCBI Taxonomy" id="45954"/>
    <lineage>
        <taxon>Eukaryota</taxon>
        <taxon>Metazoa</taxon>
        <taxon>Spiralia</taxon>
        <taxon>Lophotrochozoa</taxon>
        <taxon>Mollusca</taxon>
        <taxon>Bivalvia</taxon>
        <taxon>Autobranchia</taxon>
        <taxon>Heteroconchia</taxon>
        <taxon>Euheterodonta</taxon>
        <taxon>Imparidentia</taxon>
        <taxon>Neoheterodontei</taxon>
        <taxon>Myida</taxon>
        <taxon>Dreissenoidea</taxon>
        <taxon>Dreissenidae</taxon>
        <taxon>Dreissena</taxon>
    </lineage>
</organism>
<feature type="transmembrane region" description="Helical" evidence="5">
    <location>
        <begin position="638"/>
        <end position="660"/>
    </location>
</feature>
<evidence type="ECO:0000313" key="8">
    <source>
        <dbReference type="Proteomes" id="UP000828390"/>
    </source>
</evidence>
<dbReference type="InterPro" id="IPR020846">
    <property type="entry name" value="MFS_dom"/>
</dbReference>